<organism evidence="1 2">
    <name type="scientific">Dentiscutata erythropus</name>
    <dbReference type="NCBI Taxonomy" id="1348616"/>
    <lineage>
        <taxon>Eukaryota</taxon>
        <taxon>Fungi</taxon>
        <taxon>Fungi incertae sedis</taxon>
        <taxon>Mucoromycota</taxon>
        <taxon>Glomeromycotina</taxon>
        <taxon>Glomeromycetes</taxon>
        <taxon>Diversisporales</taxon>
        <taxon>Gigasporaceae</taxon>
        <taxon>Dentiscutata</taxon>
    </lineage>
</organism>
<evidence type="ECO:0000313" key="1">
    <source>
        <dbReference type="EMBL" id="CAG8792735.1"/>
    </source>
</evidence>
<dbReference type="OrthoDB" id="2457724at2759"/>
<keyword evidence="2" id="KW-1185">Reference proteome</keyword>
<accession>A0A9N9JTE2</accession>
<dbReference type="EMBL" id="CAJVPY010028484">
    <property type="protein sequence ID" value="CAG8792735.1"/>
    <property type="molecule type" value="Genomic_DNA"/>
</dbReference>
<proteinExistence type="predicted"/>
<evidence type="ECO:0000313" key="2">
    <source>
        <dbReference type="Proteomes" id="UP000789405"/>
    </source>
</evidence>
<dbReference type="Proteomes" id="UP000789405">
    <property type="component" value="Unassembled WGS sequence"/>
</dbReference>
<comment type="caution">
    <text evidence="1">The sequence shown here is derived from an EMBL/GenBank/DDBJ whole genome shotgun (WGS) entry which is preliminary data.</text>
</comment>
<reference evidence="1" key="1">
    <citation type="submission" date="2021-06" db="EMBL/GenBank/DDBJ databases">
        <authorList>
            <person name="Kallberg Y."/>
            <person name="Tangrot J."/>
            <person name="Rosling A."/>
        </authorList>
    </citation>
    <scope>NUCLEOTIDE SEQUENCE</scope>
    <source>
        <strain evidence="1">MA453B</strain>
    </source>
</reference>
<sequence>MPKHKTVPHIYKNKNGFISSILIREDITASIKFNKKNILEKSEKQIKASTTTVILQNSEEKKIVTFNLKSVSYNKLRKELTKVTAKRGTIKSHVHKLKGKMENLTIDLEFIR</sequence>
<name>A0A9N9JTE2_9GLOM</name>
<protein>
    <submittedName>
        <fullName evidence="1">1014_t:CDS:1</fullName>
    </submittedName>
</protein>
<gene>
    <name evidence="1" type="ORF">DERYTH_LOCUS21754</name>
</gene>
<dbReference type="AlphaFoldDB" id="A0A9N9JTE2"/>